<protein>
    <recommendedName>
        <fullName evidence="14">C3H1-type domain-containing protein</fullName>
    </recommendedName>
</protein>
<evidence type="ECO:0000256" key="9">
    <source>
        <dbReference type="SAM" id="MobiDB-lite"/>
    </source>
</evidence>
<evidence type="ECO:0000256" key="1">
    <source>
        <dbReference type="ARBA" id="ARBA00022723"/>
    </source>
</evidence>
<feature type="domain" description="C3H1-type" evidence="11">
    <location>
        <begin position="155"/>
        <end position="183"/>
    </location>
</feature>
<dbReference type="GO" id="GO:0008270">
    <property type="term" value="F:zinc ion binding"/>
    <property type="evidence" value="ECO:0007669"/>
    <property type="project" value="UniProtKB-KW"/>
</dbReference>
<dbReference type="OrthoDB" id="443401at2759"/>
<dbReference type="Pfam" id="PF01480">
    <property type="entry name" value="PWI"/>
    <property type="match status" value="1"/>
</dbReference>
<keyword evidence="2 7" id="KW-0863">Zinc-finger</keyword>
<dbReference type="SUPFAM" id="SSF90229">
    <property type="entry name" value="CCCH zinc finger"/>
    <property type="match status" value="1"/>
</dbReference>
<feature type="domain" description="RRM" evidence="10">
    <location>
        <begin position="284"/>
        <end position="356"/>
    </location>
</feature>
<evidence type="ECO:0000313" key="13">
    <source>
        <dbReference type="Proteomes" id="UP000232875"/>
    </source>
</evidence>
<keyword evidence="8" id="KW-0175">Coiled coil</keyword>
<keyword evidence="13" id="KW-1185">Reference proteome</keyword>
<dbReference type="GO" id="GO:0003723">
    <property type="term" value="F:RNA binding"/>
    <property type="evidence" value="ECO:0007669"/>
    <property type="project" value="UniProtKB-UniRule"/>
</dbReference>
<comment type="function">
    <text evidence="5">May be involved in the turnover of nuclear polyadenylated (pA+) RNA.</text>
</comment>
<feature type="compositionally biased region" description="Acidic residues" evidence="9">
    <location>
        <begin position="94"/>
        <end position="108"/>
    </location>
</feature>
<dbReference type="InterPro" id="IPR000504">
    <property type="entry name" value="RRM_dom"/>
</dbReference>
<evidence type="ECO:0000259" key="11">
    <source>
        <dbReference type="PROSITE" id="PS50103"/>
    </source>
</evidence>
<evidence type="ECO:0000313" key="12">
    <source>
        <dbReference type="EMBL" id="PKI85393.1"/>
    </source>
</evidence>
<organism evidence="12 13">
    <name type="scientific">Malassezia vespertilionis</name>
    <dbReference type="NCBI Taxonomy" id="2020962"/>
    <lineage>
        <taxon>Eukaryota</taxon>
        <taxon>Fungi</taxon>
        <taxon>Dikarya</taxon>
        <taxon>Basidiomycota</taxon>
        <taxon>Ustilaginomycotina</taxon>
        <taxon>Malasseziomycetes</taxon>
        <taxon>Malasseziales</taxon>
        <taxon>Malasseziaceae</taxon>
        <taxon>Malassezia</taxon>
    </lineage>
</organism>
<feature type="region of interest" description="Disordered" evidence="9">
    <location>
        <begin position="501"/>
        <end position="525"/>
    </location>
</feature>
<dbReference type="GO" id="GO:0005634">
    <property type="term" value="C:nucleus"/>
    <property type="evidence" value="ECO:0007669"/>
    <property type="project" value="TreeGrafter"/>
</dbReference>
<feature type="compositionally biased region" description="Basic residues" evidence="9">
    <location>
        <begin position="503"/>
        <end position="515"/>
    </location>
</feature>
<dbReference type="PANTHER" id="PTHR14398:SF0">
    <property type="entry name" value="ZINC FINGER PROTEIN SWM"/>
    <property type="match status" value="1"/>
</dbReference>
<dbReference type="EMBL" id="KZ454987">
    <property type="protein sequence ID" value="PKI85393.1"/>
    <property type="molecule type" value="Genomic_DNA"/>
</dbReference>
<evidence type="ECO:0000256" key="8">
    <source>
        <dbReference type="SAM" id="Coils"/>
    </source>
</evidence>
<dbReference type="PROSITE" id="PS50102">
    <property type="entry name" value="RRM"/>
    <property type="match status" value="1"/>
</dbReference>
<dbReference type="SUPFAM" id="SSF54928">
    <property type="entry name" value="RNA-binding domain, RBD"/>
    <property type="match status" value="1"/>
</dbReference>
<evidence type="ECO:0008006" key="14">
    <source>
        <dbReference type="Google" id="ProtNLM"/>
    </source>
</evidence>
<dbReference type="STRING" id="2020962.A0A2N1JFS2"/>
<evidence type="ECO:0000259" key="10">
    <source>
        <dbReference type="PROSITE" id="PS50102"/>
    </source>
</evidence>
<feature type="region of interest" description="Disordered" evidence="9">
    <location>
        <begin position="91"/>
        <end position="114"/>
    </location>
</feature>
<evidence type="ECO:0000256" key="7">
    <source>
        <dbReference type="PROSITE-ProRule" id="PRU00723"/>
    </source>
</evidence>
<evidence type="ECO:0000256" key="6">
    <source>
        <dbReference type="PROSITE-ProRule" id="PRU00176"/>
    </source>
</evidence>
<dbReference type="Gene3D" id="3.30.70.330">
    <property type="match status" value="1"/>
</dbReference>
<dbReference type="PROSITE" id="PS50103">
    <property type="entry name" value="ZF_C3H1"/>
    <property type="match status" value="1"/>
</dbReference>
<feature type="zinc finger region" description="C3H1-type" evidence="7">
    <location>
        <begin position="155"/>
        <end position="183"/>
    </location>
</feature>
<dbReference type="InterPro" id="IPR045137">
    <property type="entry name" value="RBM26/27"/>
</dbReference>
<keyword evidence="3 7" id="KW-0862">Zinc</keyword>
<sequence>MLFPEEDVGLVKQWLITELEPICDADPDVLADYVLALFKYDTNEQELLTMMNEQLADFLEGGTEPFVNKAYHTLNSGGYRTDTALQSRKREAESDAMDGVDDVDEESTEQSFKRQAYSYEDTEGMDERAAEAMPENPEGMPFVSAAHSGARPKNAAPKGRCRDYHNLGMCSRGATCKFYHSDDSIVGPMPDGTMPPMPMPMPMPDGMPMPFPPGMMPPPEQMAFAMEQMQRAMASGEVPGEFPMFPMGPMPGRGGMRGMRARGRGRGARAGFTGHGAHAARSKDTLVIENIPQEHLALASVNDYFKKFGTITNIEIDEPGAKATVSYATPSEADAAHKNPDVIFGNRFVKVYFQRLDGPPPKPSKPNYMTDKGSNVYLAPSLRDAPVPEDQEKLKAAELRKKKQALLTMQLAEQKSLVEKLSHKELTPQGRKSIMVMLETLSAEIKTATEMLKKDLAVASNASEAPPVETDTSSAEAMTNELQAKLASLRKEAASLGLERGRGRGTLRGRGRGFHPRGMPFNRSMTLDNRTTRVGIAGLATDYDQAKVQAHLQRFGPVQSMTHEDGELIVQYRSRASGEMAMRSGATIPEVGDVQLRWVETPQAESTPATLEQAQFDADARENWKR</sequence>
<feature type="region of interest" description="Disordered" evidence="9">
    <location>
        <begin position="603"/>
        <end position="626"/>
    </location>
</feature>
<accession>A0A2N1JFS2</accession>
<feature type="compositionally biased region" description="Polar residues" evidence="9">
    <location>
        <begin position="603"/>
        <end position="613"/>
    </location>
</feature>
<dbReference type="Gene3D" id="1.20.1390.10">
    <property type="entry name" value="PWI domain"/>
    <property type="match status" value="1"/>
</dbReference>
<dbReference type="PANTHER" id="PTHR14398">
    <property type="entry name" value="RNA RECOGNITION RRM/RNP DOMAIN"/>
    <property type="match status" value="1"/>
</dbReference>
<dbReference type="SMART" id="SM00360">
    <property type="entry name" value="RRM"/>
    <property type="match status" value="1"/>
</dbReference>
<dbReference type="InterPro" id="IPR012677">
    <property type="entry name" value="Nucleotide-bd_a/b_plait_sf"/>
</dbReference>
<dbReference type="InterPro" id="IPR036855">
    <property type="entry name" value="Znf_CCCH_sf"/>
</dbReference>
<evidence type="ECO:0000256" key="2">
    <source>
        <dbReference type="ARBA" id="ARBA00022771"/>
    </source>
</evidence>
<dbReference type="InterPro" id="IPR035979">
    <property type="entry name" value="RBD_domain_sf"/>
</dbReference>
<evidence type="ECO:0000256" key="3">
    <source>
        <dbReference type="ARBA" id="ARBA00022833"/>
    </source>
</evidence>
<dbReference type="CDD" id="cd12257">
    <property type="entry name" value="RRM1_RBM26_like"/>
    <property type="match status" value="1"/>
</dbReference>
<dbReference type="Proteomes" id="UP000232875">
    <property type="component" value="Unassembled WGS sequence"/>
</dbReference>
<reference evidence="12 13" key="1">
    <citation type="submission" date="2017-10" db="EMBL/GenBank/DDBJ databases">
        <title>A novel species of cold-tolerant Malassezia isolated from bats.</title>
        <authorList>
            <person name="Lorch J.M."/>
            <person name="Palmer J.M."/>
            <person name="Vanderwolf K.J."/>
            <person name="Schmidt K.Z."/>
            <person name="Verant M.L."/>
            <person name="Weller T.J."/>
            <person name="Blehert D.S."/>
        </authorList>
    </citation>
    <scope>NUCLEOTIDE SEQUENCE [LARGE SCALE GENOMIC DNA]</scope>
    <source>
        <strain evidence="12 13">NWHC:44797-103</strain>
    </source>
</reference>
<keyword evidence="4 6" id="KW-0694">RNA-binding</keyword>
<keyword evidence="1 7" id="KW-0479">Metal-binding</keyword>
<name>A0A2N1JFS2_9BASI</name>
<dbReference type="AlphaFoldDB" id="A0A2N1JFS2"/>
<gene>
    <name evidence="12" type="ORF">MVES_000233</name>
</gene>
<feature type="region of interest" description="Disordered" evidence="9">
    <location>
        <begin position="257"/>
        <end position="277"/>
    </location>
</feature>
<evidence type="ECO:0000256" key="5">
    <source>
        <dbReference type="ARBA" id="ARBA00043866"/>
    </source>
</evidence>
<evidence type="ECO:0000256" key="4">
    <source>
        <dbReference type="ARBA" id="ARBA00022884"/>
    </source>
</evidence>
<dbReference type="InterPro" id="IPR000571">
    <property type="entry name" value="Znf_CCCH"/>
</dbReference>
<proteinExistence type="predicted"/>
<feature type="coiled-coil region" evidence="8">
    <location>
        <begin position="472"/>
        <end position="499"/>
    </location>
</feature>
<dbReference type="InterPro" id="IPR002483">
    <property type="entry name" value="PWI_dom"/>
</dbReference>